<name>A0A151QPB1_CAJCA</name>
<dbReference type="InterPro" id="IPR041588">
    <property type="entry name" value="Integrase_H2C2"/>
</dbReference>
<dbReference type="Pfam" id="PF17919">
    <property type="entry name" value="RT_RNaseH_2"/>
    <property type="match status" value="1"/>
</dbReference>
<dbReference type="InterPro" id="IPR001584">
    <property type="entry name" value="Integrase_cat-core"/>
</dbReference>
<dbReference type="InterPro" id="IPR041577">
    <property type="entry name" value="RT_RNaseH_2"/>
</dbReference>
<sequence>MCVDFRALNKVTVLDKYPIPTINELIDELHGSQVFSKIDLKSGFHQIRMQDVDVPKTAFQTHEGHYEYLDYGKIAQSLTSLTKKDGFHWGVEQDEAFTRLKQCLASYPVLALPDFQQEFVIECDASGRGIGIYKPGPENKAADALSRQMEFVELHTIAMSPFWTDFPKVRDEIQQDHELIKLRDQILDGEVLNTNYTWRDGYLFFKGRLVLPASSTFIPTLLKEYHATLMGGHSRFNKTYKRLANSFFWNGMKQAIMTYIRECEICQRNKYEAMSPAGLLQPIPIPHAVREDISLVFITGLPRSHGFEVILVVVDRLSKYAHFHPLKHPFSARTVVEVFVREVAKLHGLPKSIINDRDPLFLSSFWKELFRLQGTVLRMSTSYHPQTDGQTEVVNHCLETFLRCFSSEQPAKWYM</sequence>
<dbReference type="Gene3D" id="3.10.10.10">
    <property type="entry name" value="HIV Type 1 Reverse Transcriptase, subunit A, domain 1"/>
    <property type="match status" value="1"/>
</dbReference>
<dbReference type="PANTHER" id="PTHR37984">
    <property type="entry name" value="PROTEIN CBG26694"/>
    <property type="match status" value="1"/>
</dbReference>
<dbReference type="GO" id="GO:0003824">
    <property type="term" value="F:catalytic activity"/>
    <property type="evidence" value="ECO:0007669"/>
    <property type="project" value="UniProtKB-KW"/>
</dbReference>
<proteinExistence type="predicted"/>
<gene>
    <name evidence="3" type="ORF">KK1_047254</name>
</gene>
<dbReference type="Gene3D" id="3.30.420.10">
    <property type="entry name" value="Ribonuclease H-like superfamily/Ribonuclease H"/>
    <property type="match status" value="1"/>
</dbReference>
<feature type="domain" description="Integrase catalytic" evidence="2">
    <location>
        <begin position="280"/>
        <end position="415"/>
    </location>
</feature>
<dbReference type="Gene3D" id="3.30.70.270">
    <property type="match status" value="1"/>
</dbReference>
<dbReference type="InterPro" id="IPR012337">
    <property type="entry name" value="RNaseH-like_sf"/>
</dbReference>
<dbReference type="InterPro" id="IPR000477">
    <property type="entry name" value="RT_dom"/>
</dbReference>
<dbReference type="InterPro" id="IPR050951">
    <property type="entry name" value="Retrovirus_Pol_polyprotein"/>
</dbReference>
<accession>A0A151QPB1</accession>
<dbReference type="AlphaFoldDB" id="A0A151QPB1"/>
<dbReference type="Pfam" id="PF17921">
    <property type="entry name" value="Integrase_H2C2"/>
    <property type="match status" value="1"/>
</dbReference>
<dbReference type="OMA" id="ETDIWER"/>
<dbReference type="PANTHER" id="PTHR37984:SF5">
    <property type="entry name" value="PROTEIN NYNRIN-LIKE"/>
    <property type="match status" value="1"/>
</dbReference>
<dbReference type="SUPFAM" id="SSF53098">
    <property type="entry name" value="Ribonuclease H-like"/>
    <property type="match status" value="1"/>
</dbReference>
<dbReference type="Gramene" id="C.cajan_46143.t">
    <property type="protein sequence ID" value="C.cajan_46143.t"/>
    <property type="gene ID" value="C.cajan_46143"/>
</dbReference>
<dbReference type="InterPro" id="IPR043502">
    <property type="entry name" value="DNA/RNA_pol_sf"/>
</dbReference>
<protein>
    <submittedName>
        <fullName evidence="3">Retrotransposable element Tf2</fullName>
    </submittedName>
</protein>
<dbReference type="GO" id="GO:0015074">
    <property type="term" value="P:DNA integration"/>
    <property type="evidence" value="ECO:0007669"/>
    <property type="project" value="InterPro"/>
</dbReference>
<dbReference type="FunFam" id="1.10.340.70:FF:000001">
    <property type="entry name" value="Retrovirus-related Pol polyprotein from transposon gypsy-like Protein"/>
    <property type="match status" value="1"/>
</dbReference>
<dbReference type="Gene3D" id="1.10.340.70">
    <property type="match status" value="1"/>
</dbReference>
<evidence type="ECO:0000313" key="4">
    <source>
        <dbReference type="Proteomes" id="UP000075243"/>
    </source>
</evidence>
<dbReference type="Pfam" id="PF00078">
    <property type="entry name" value="RVT_1"/>
    <property type="match status" value="1"/>
</dbReference>
<keyword evidence="1" id="KW-0511">Multifunctional enzyme</keyword>
<dbReference type="InterPro" id="IPR036397">
    <property type="entry name" value="RNaseH_sf"/>
</dbReference>
<keyword evidence="4" id="KW-1185">Reference proteome</keyword>
<evidence type="ECO:0000256" key="1">
    <source>
        <dbReference type="ARBA" id="ARBA00023268"/>
    </source>
</evidence>
<evidence type="ECO:0000259" key="2">
    <source>
        <dbReference type="PROSITE" id="PS50994"/>
    </source>
</evidence>
<dbReference type="GO" id="GO:0003676">
    <property type="term" value="F:nucleic acid binding"/>
    <property type="evidence" value="ECO:0007669"/>
    <property type="project" value="InterPro"/>
</dbReference>
<dbReference type="CDD" id="cd01647">
    <property type="entry name" value="RT_LTR"/>
    <property type="match status" value="1"/>
</dbReference>
<evidence type="ECO:0000313" key="3">
    <source>
        <dbReference type="EMBL" id="KYP32126.1"/>
    </source>
</evidence>
<dbReference type="Proteomes" id="UP000075243">
    <property type="component" value="Unassembled WGS sequence"/>
</dbReference>
<organism evidence="3 4">
    <name type="scientific">Cajanus cajan</name>
    <name type="common">Pigeon pea</name>
    <name type="synonym">Cajanus indicus</name>
    <dbReference type="NCBI Taxonomy" id="3821"/>
    <lineage>
        <taxon>Eukaryota</taxon>
        <taxon>Viridiplantae</taxon>
        <taxon>Streptophyta</taxon>
        <taxon>Embryophyta</taxon>
        <taxon>Tracheophyta</taxon>
        <taxon>Spermatophyta</taxon>
        <taxon>Magnoliopsida</taxon>
        <taxon>eudicotyledons</taxon>
        <taxon>Gunneridae</taxon>
        <taxon>Pentapetalae</taxon>
        <taxon>rosids</taxon>
        <taxon>fabids</taxon>
        <taxon>Fabales</taxon>
        <taxon>Fabaceae</taxon>
        <taxon>Papilionoideae</taxon>
        <taxon>50 kb inversion clade</taxon>
        <taxon>NPAAA clade</taxon>
        <taxon>indigoferoid/millettioid clade</taxon>
        <taxon>Phaseoleae</taxon>
        <taxon>Cajanus</taxon>
    </lineage>
</organism>
<dbReference type="EMBL" id="KQ485432">
    <property type="protein sequence ID" value="KYP32126.1"/>
    <property type="molecule type" value="Genomic_DNA"/>
</dbReference>
<dbReference type="SUPFAM" id="SSF56672">
    <property type="entry name" value="DNA/RNA polymerases"/>
    <property type="match status" value="1"/>
</dbReference>
<reference evidence="3" key="1">
    <citation type="journal article" date="2012" name="Nat. Biotechnol.">
        <title>Draft genome sequence of pigeonpea (Cajanus cajan), an orphan legume crop of resource-poor farmers.</title>
        <authorList>
            <person name="Varshney R.K."/>
            <person name="Chen W."/>
            <person name="Li Y."/>
            <person name="Bharti A.K."/>
            <person name="Saxena R.K."/>
            <person name="Schlueter J.A."/>
            <person name="Donoghue M.T."/>
            <person name="Azam S."/>
            <person name="Fan G."/>
            <person name="Whaley A.M."/>
            <person name="Farmer A.D."/>
            <person name="Sheridan J."/>
            <person name="Iwata A."/>
            <person name="Tuteja R."/>
            <person name="Penmetsa R.V."/>
            <person name="Wu W."/>
            <person name="Upadhyaya H.D."/>
            <person name="Yang S.P."/>
            <person name="Shah T."/>
            <person name="Saxena K.B."/>
            <person name="Michael T."/>
            <person name="McCombie W.R."/>
            <person name="Yang B."/>
            <person name="Zhang G."/>
            <person name="Yang H."/>
            <person name="Wang J."/>
            <person name="Spillane C."/>
            <person name="Cook D.R."/>
            <person name="May G.D."/>
            <person name="Xu X."/>
            <person name="Jackson S.A."/>
        </authorList>
    </citation>
    <scope>NUCLEOTIDE SEQUENCE [LARGE SCALE GENOMIC DNA]</scope>
</reference>
<dbReference type="PROSITE" id="PS50994">
    <property type="entry name" value="INTEGRASE"/>
    <property type="match status" value="1"/>
</dbReference>
<dbReference type="InterPro" id="IPR043128">
    <property type="entry name" value="Rev_trsase/Diguanyl_cyclase"/>
</dbReference>